<proteinExistence type="predicted"/>
<dbReference type="InterPro" id="IPR000719">
    <property type="entry name" value="Prot_kinase_dom"/>
</dbReference>
<accession>A0A0A1UF32</accession>
<dbReference type="InterPro" id="IPR001245">
    <property type="entry name" value="Ser-Thr/Tyr_kinase_cat_dom"/>
</dbReference>
<keyword evidence="5" id="KW-1185">Reference proteome</keyword>
<dbReference type="KEGG" id="eiv:EIN_429760"/>
<dbReference type="EMBL" id="KB206168">
    <property type="protein sequence ID" value="ELP95200.1"/>
    <property type="molecule type" value="Genomic_DNA"/>
</dbReference>
<dbReference type="GO" id="GO:0005524">
    <property type="term" value="F:ATP binding"/>
    <property type="evidence" value="ECO:0007669"/>
    <property type="project" value="InterPro"/>
</dbReference>
<dbReference type="PANTHER" id="PTHR45756">
    <property type="entry name" value="PALMITOYLTRANSFERASE"/>
    <property type="match status" value="1"/>
</dbReference>
<dbReference type="InterPro" id="IPR053215">
    <property type="entry name" value="TKL_Ser/Thr_kinase"/>
</dbReference>
<keyword evidence="1" id="KW-1133">Transmembrane helix</keyword>
<evidence type="ECO:0000256" key="1">
    <source>
        <dbReference type="SAM" id="Phobius"/>
    </source>
</evidence>
<evidence type="ECO:0000313" key="4">
    <source>
        <dbReference type="EMBL" id="ELP95200.1"/>
    </source>
</evidence>
<evidence type="ECO:0000256" key="2">
    <source>
        <dbReference type="SAM" id="SignalP"/>
    </source>
</evidence>
<feature type="domain" description="Protein kinase" evidence="3">
    <location>
        <begin position="1"/>
        <end position="354"/>
    </location>
</feature>
<evidence type="ECO:0000259" key="3">
    <source>
        <dbReference type="PROSITE" id="PS50011"/>
    </source>
</evidence>
<dbReference type="GeneID" id="14894115"/>
<evidence type="ECO:0000313" key="5">
    <source>
        <dbReference type="Proteomes" id="UP000014680"/>
    </source>
</evidence>
<dbReference type="Pfam" id="PF07714">
    <property type="entry name" value="PK_Tyr_Ser-Thr"/>
    <property type="match status" value="1"/>
</dbReference>
<dbReference type="PROSITE" id="PS50011">
    <property type="entry name" value="PROTEIN_KINASE_DOM"/>
    <property type="match status" value="1"/>
</dbReference>
<feature type="signal peptide" evidence="2">
    <location>
        <begin position="1"/>
        <end position="21"/>
    </location>
</feature>
<dbReference type="InterPro" id="IPR020635">
    <property type="entry name" value="Tyr_kinase_cat_dom"/>
</dbReference>
<gene>
    <name evidence="4" type="ORF">EIN_429760</name>
</gene>
<sequence length="370" mass="42049">MTKVLILSLFIVSIISQPTNTTNSTNQTNSTLTTCPKDYILFEGKCYQTPKELTIPLKVIRIVDIVAVSITVFITLFLLFDYFLRPSPNIPTIFPLEVTLPEYFDDQMKVTLTNTSMSQQEVVVTILPSGSIEPNSFALVPNEKTDVTIKTLEQTPGLLIETVKSGTSIHHSRNYCLPLSSSKRNVVEEIPLTAISGTDKEIIQTVALCAQKLYDFTQHNEPHFFGNVSPKAFDISRGCALNNGYVREEGDDCYLSPEQIFGQDLDERSDVYSFGVVLNEVVNKEKPYGNMNKFEIYEMIKNAQFPRVRENLREDLKIILRNCWKTHDERWDMEQLMLSLQAVDSDMNELDPFFKDTNSSVISLLNEELV</sequence>
<keyword evidence="2" id="KW-0732">Signal</keyword>
<organism evidence="4 5">
    <name type="scientific">Entamoeba invadens IP1</name>
    <dbReference type="NCBI Taxonomy" id="370355"/>
    <lineage>
        <taxon>Eukaryota</taxon>
        <taxon>Amoebozoa</taxon>
        <taxon>Evosea</taxon>
        <taxon>Archamoebae</taxon>
        <taxon>Mastigamoebida</taxon>
        <taxon>Entamoebidae</taxon>
        <taxon>Entamoeba</taxon>
    </lineage>
</organism>
<dbReference type="OrthoDB" id="104692at2759"/>
<dbReference type="Gene3D" id="1.10.510.10">
    <property type="entry name" value="Transferase(Phosphotransferase) domain 1"/>
    <property type="match status" value="1"/>
</dbReference>
<dbReference type="VEuPathDB" id="AmoebaDB:EIN_429760"/>
<feature type="chain" id="PRO_5001991238" evidence="2">
    <location>
        <begin position="22"/>
        <end position="370"/>
    </location>
</feature>
<dbReference type="RefSeq" id="XP_004261971.1">
    <property type="nucleotide sequence ID" value="XM_004261923.1"/>
</dbReference>
<keyword evidence="4" id="KW-0808">Transferase</keyword>
<dbReference type="InterPro" id="IPR011009">
    <property type="entry name" value="Kinase-like_dom_sf"/>
</dbReference>
<dbReference type="Proteomes" id="UP000014680">
    <property type="component" value="Unassembled WGS sequence"/>
</dbReference>
<keyword evidence="1" id="KW-0812">Transmembrane</keyword>
<dbReference type="AlphaFoldDB" id="A0A0A1UF32"/>
<dbReference type="GO" id="GO:0004713">
    <property type="term" value="F:protein tyrosine kinase activity"/>
    <property type="evidence" value="ECO:0007669"/>
    <property type="project" value="InterPro"/>
</dbReference>
<dbReference type="PANTHER" id="PTHR45756:SF1">
    <property type="entry name" value="PROTEIN KINASE DOMAIN CONTAINING PROTEIN"/>
    <property type="match status" value="1"/>
</dbReference>
<keyword evidence="1" id="KW-0472">Membrane</keyword>
<dbReference type="SMART" id="SM00219">
    <property type="entry name" value="TyrKc"/>
    <property type="match status" value="1"/>
</dbReference>
<name>A0A0A1UF32_ENTIV</name>
<reference evidence="4 5" key="1">
    <citation type="submission" date="2012-10" db="EMBL/GenBank/DDBJ databases">
        <authorList>
            <person name="Zafar N."/>
            <person name="Inman J."/>
            <person name="Hall N."/>
            <person name="Lorenzi H."/>
            <person name="Caler E."/>
        </authorList>
    </citation>
    <scope>NUCLEOTIDE SEQUENCE [LARGE SCALE GENOMIC DNA]</scope>
    <source>
        <strain evidence="4 5">IP1</strain>
    </source>
</reference>
<protein>
    <submittedName>
        <fullName evidence="4">Serine-threonine protein kinase, putative</fullName>
    </submittedName>
</protein>
<dbReference type="SUPFAM" id="SSF56112">
    <property type="entry name" value="Protein kinase-like (PK-like)"/>
    <property type="match status" value="1"/>
</dbReference>
<keyword evidence="4" id="KW-0418">Kinase</keyword>
<feature type="transmembrane region" description="Helical" evidence="1">
    <location>
        <begin position="59"/>
        <end position="80"/>
    </location>
</feature>